<evidence type="ECO:0000313" key="3">
    <source>
        <dbReference type="EMBL" id="MBA9003009.1"/>
    </source>
</evidence>
<dbReference type="PRINTS" id="PR00081">
    <property type="entry name" value="GDHRDH"/>
</dbReference>
<keyword evidence="4" id="KW-1185">Reference proteome</keyword>
<proteinExistence type="inferred from homology"/>
<comment type="similarity">
    <text evidence="1">Belongs to the short-chain dehydrogenases/reductases (SDR) family.</text>
</comment>
<dbReference type="SUPFAM" id="SSF51735">
    <property type="entry name" value="NAD(P)-binding Rossmann-fold domains"/>
    <property type="match status" value="1"/>
</dbReference>
<evidence type="ECO:0000256" key="1">
    <source>
        <dbReference type="ARBA" id="ARBA00006484"/>
    </source>
</evidence>
<reference evidence="3 4" key="1">
    <citation type="submission" date="2020-08" db="EMBL/GenBank/DDBJ databases">
        <title>Sequencing the genomes of 1000 actinobacteria strains.</title>
        <authorList>
            <person name="Klenk H.-P."/>
        </authorList>
    </citation>
    <scope>NUCLEOTIDE SEQUENCE [LARGE SCALE GENOMIC DNA]</scope>
    <source>
        <strain evidence="3 4">DSM 45823</strain>
    </source>
</reference>
<dbReference type="AlphaFoldDB" id="A0A7W3MW45"/>
<evidence type="ECO:0000256" key="2">
    <source>
        <dbReference type="ARBA" id="ARBA00023002"/>
    </source>
</evidence>
<accession>A0A7W3MW45</accession>
<organism evidence="3 4">
    <name type="scientific">Thermomonospora cellulosilytica</name>
    <dbReference type="NCBI Taxonomy" id="1411118"/>
    <lineage>
        <taxon>Bacteria</taxon>
        <taxon>Bacillati</taxon>
        <taxon>Actinomycetota</taxon>
        <taxon>Actinomycetes</taxon>
        <taxon>Streptosporangiales</taxon>
        <taxon>Thermomonosporaceae</taxon>
        <taxon>Thermomonospora</taxon>
    </lineage>
</organism>
<dbReference type="GO" id="GO:0016491">
    <property type="term" value="F:oxidoreductase activity"/>
    <property type="evidence" value="ECO:0007669"/>
    <property type="project" value="UniProtKB-KW"/>
</dbReference>
<dbReference type="Proteomes" id="UP000539313">
    <property type="component" value="Unassembled WGS sequence"/>
</dbReference>
<dbReference type="RefSeq" id="WP_182704897.1">
    <property type="nucleotide sequence ID" value="NZ_JACJII010000001.1"/>
</dbReference>
<gene>
    <name evidence="3" type="ORF">HNR21_001891</name>
</gene>
<dbReference type="PANTHER" id="PTHR24320:SF148">
    <property type="entry name" value="NAD(P)-BINDING ROSSMANN-FOLD SUPERFAMILY PROTEIN"/>
    <property type="match status" value="1"/>
</dbReference>
<name>A0A7W3MW45_9ACTN</name>
<protein>
    <submittedName>
        <fullName evidence="3">NAD(P)-dependent dehydrogenase (Short-subunit alcohol dehydrogenase family)</fullName>
    </submittedName>
</protein>
<dbReference type="EMBL" id="JACJII010000001">
    <property type="protein sequence ID" value="MBA9003009.1"/>
    <property type="molecule type" value="Genomic_DNA"/>
</dbReference>
<evidence type="ECO:0000313" key="4">
    <source>
        <dbReference type="Proteomes" id="UP000539313"/>
    </source>
</evidence>
<sequence length="340" mass="35582">MATNTSHKQHPIGTGFTPASTAEEVIAGIDLTGKNVVVTGGHSGLGREATRVLSQAGASVTVAVRDPERAATAVAGIDGVETGRLDLADPASIDAFAERWLDSARPLHILINNAGIMGGPLVRDARGHESHFAINHLGHFQLTNGLLPALRAADGARVVNMTSGGHRLSGIRWDDPHFTTGEYDWHVAYGQSKTANVLFAVELDRRWADDGIRGYAVHPGIILSTNLGPARPAGEVSAGPPLEILRDQGLVDADGNPVIAPEAGLKTLQQGAGTMVFAATSPLLDGIGGVYLKDNDISPVDPTPPNARFDGPPPTDVAPHAIDPEAAERLWTLSERLLAA</sequence>
<keyword evidence="2" id="KW-0560">Oxidoreductase</keyword>
<dbReference type="InterPro" id="IPR036291">
    <property type="entry name" value="NAD(P)-bd_dom_sf"/>
</dbReference>
<dbReference type="Gene3D" id="3.40.50.720">
    <property type="entry name" value="NAD(P)-binding Rossmann-like Domain"/>
    <property type="match status" value="1"/>
</dbReference>
<dbReference type="Pfam" id="PF00106">
    <property type="entry name" value="adh_short"/>
    <property type="match status" value="1"/>
</dbReference>
<dbReference type="PANTHER" id="PTHR24320">
    <property type="entry name" value="RETINOL DEHYDROGENASE"/>
    <property type="match status" value="1"/>
</dbReference>
<comment type="caution">
    <text evidence="3">The sequence shown here is derived from an EMBL/GenBank/DDBJ whole genome shotgun (WGS) entry which is preliminary data.</text>
</comment>
<dbReference type="InterPro" id="IPR002347">
    <property type="entry name" value="SDR_fam"/>
</dbReference>